<dbReference type="InterPro" id="IPR042222">
    <property type="entry name" value="Dynein_2_N"/>
</dbReference>
<feature type="compositionally biased region" description="Polar residues" evidence="1">
    <location>
        <begin position="235"/>
        <end position="254"/>
    </location>
</feature>
<evidence type="ECO:0000313" key="4">
    <source>
        <dbReference type="Proteomes" id="UP001642464"/>
    </source>
</evidence>
<reference evidence="3 4" key="1">
    <citation type="submission" date="2024-02" db="EMBL/GenBank/DDBJ databases">
        <authorList>
            <person name="Chen Y."/>
            <person name="Shah S."/>
            <person name="Dougan E. K."/>
            <person name="Thang M."/>
            <person name="Chan C."/>
        </authorList>
    </citation>
    <scope>NUCLEOTIDE SEQUENCE [LARGE SCALE GENOMIC DNA]</scope>
</reference>
<feature type="compositionally biased region" description="Low complexity" evidence="1">
    <location>
        <begin position="303"/>
        <end position="314"/>
    </location>
</feature>
<proteinExistence type="predicted"/>
<protein>
    <recommendedName>
        <fullName evidence="2">Dynein heavy chain linker domain-containing protein</fullName>
    </recommendedName>
</protein>
<name>A0ABP0NS90_9DINO</name>
<evidence type="ECO:0000256" key="1">
    <source>
        <dbReference type="SAM" id="MobiDB-lite"/>
    </source>
</evidence>
<feature type="region of interest" description="Disordered" evidence="1">
    <location>
        <begin position="303"/>
        <end position="339"/>
    </location>
</feature>
<accession>A0ABP0NS90</accession>
<dbReference type="Pfam" id="PF08393">
    <property type="entry name" value="DHC_N2"/>
    <property type="match status" value="1"/>
</dbReference>
<feature type="region of interest" description="Disordered" evidence="1">
    <location>
        <begin position="165"/>
        <end position="196"/>
    </location>
</feature>
<dbReference type="Proteomes" id="UP001642464">
    <property type="component" value="Unassembled WGS sequence"/>
</dbReference>
<feature type="non-terminal residue" evidence="3">
    <location>
        <position position="1"/>
    </location>
</feature>
<sequence length="353" mass="39252">AISETASKEMLIEEELQRMQEQWAKLTFEFKPTGVFGEGDEQIEEESSISVAELHHAEAWELITEQIAKVRALGRRPNAAVHEKDLVAHDAKLKAIGDLCDRLYEAQYGYVVAREHMLQEGLVKELMQRDTEMNKEWRRFFEVEKQWQNIMAATAFREMTSHMKLPLPSRNFPRSTDTTPRSLRSPGGQSPCEAYFNGGMGLSPMSAYFEGPQPQHFFAPQPGPGPVAEPMPSEQPATSLESPTQAPKNTPNAQVNHNKMQMGVQHSMPFVTYPTTQGMPWPVSSQANISIPTTTGPTLLQGAAASVQKAAQAPQVPPKPVQQSRRVDTRSPSNRASCPAAVYVDLSSLREKK</sequence>
<dbReference type="Gene3D" id="1.20.140.100">
    <property type="entry name" value="Dynein heavy chain, N-terminal domain 2"/>
    <property type="match status" value="1"/>
</dbReference>
<gene>
    <name evidence="3" type="ORF">SCF082_LOCUS33460</name>
</gene>
<dbReference type="EMBL" id="CAXAMM010029780">
    <property type="protein sequence ID" value="CAK9065330.1"/>
    <property type="molecule type" value="Genomic_DNA"/>
</dbReference>
<evidence type="ECO:0000313" key="3">
    <source>
        <dbReference type="EMBL" id="CAK9065330.1"/>
    </source>
</evidence>
<feature type="region of interest" description="Disordered" evidence="1">
    <location>
        <begin position="211"/>
        <end position="254"/>
    </location>
</feature>
<comment type="caution">
    <text evidence="3">The sequence shown here is derived from an EMBL/GenBank/DDBJ whole genome shotgun (WGS) entry which is preliminary data.</text>
</comment>
<keyword evidence="4" id="KW-1185">Reference proteome</keyword>
<evidence type="ECO:0000259" key="2">
    <source>
        <dbReference type="Pfam" id="PF08393"/>
    </source>
</evidence>
<dbReference type="InterPro" id="IPR013602">
    <property type="entry name" value="Dynein_heavy_linker"/>
</dbReference>
<organism evidence="3 4">
    <name type="scientific">Durusdinium trenchii</name>
    <dbReference type="NCBI Taxonomy" id="1381693"/>
    <lineage>
        <taxon>Eukaryota</taxon>
        <taxon>Sar</taxon>
        <taxon>Alveolata</taxon>
        <taxon>Dinophyceae</taxon>
        <taxon>Suessiales</taxon>
        <taxon>Symbiodiniaceae</taxon>
        <taxon>Durusdinium</taxon>
    </lineage>
</organism>
<feature type="compositionally biased region" description="Polar residues" evidence="1">
    <location>
        <begin position="172"/>
        <end position="182"/>
    </location>
</feature>
<feature type="domain" description="Dynein heavy chain linker" evidence="2">
    <location>
        <begin position="2"/>
        <end position="154"/>
    </location>
</feature>